<dbReference type="EMBL" id="MHNI01000012">
    <property type="protein sequence ID" value="OGZ42852.1"/>
    <property type="molecule type" value="Genomic_DNA"/>
</dbReference>
<evidence type="ECO:0000256" key="1">
    <source>
        <dbReference type="SAM" id="Phobius"/>
    </source>
</evidence>
<organism evidence="2 3">
    <name type="scientific">Candidatus Ryanbacteria bacterium RIFCSPHIGHO2_01_45_13</name>
    <dbReference type="NCBI Taxonomy" id="1802112"/>
    <lineage>
        <taxon>Bacteria</taxon>
        <taxon>Candidatus Ryaniibacteriota</taxon>
    </lineage>
</organism>
<keyword evidence="1" id="KW-0812">Transmembrane</keyword>
<dbReference type="SUPFAM" id="SSF54523">
    <property type="entry name" value="Pili subunits"/>
    <property type="match status" value="1"/>
</dbReference>
<gene>
    <name evidence="2" type="ORF">A2W41_01880</name>
</gene>
<name>A0A1G2FYN9_9BACT</name>
<evidence type="ECO:0008006" key="4">
    <source>
        <dbReference type="Google" id="ProtNLM"/>
    </source>
</evidence>
<evidence type="ECO:0000313" key="3">
    <source>
        <dbReference type="Proteomes" id="UP000176700"/>
    </source>
</evidence>
<evidence type="ECO:0000313" key="2">
    <source>
        <dbReference type="EMBL" id="OGZ42852.1"/>
    </source>
</evidence>
<accession>A0A1G2FYN9</accession>
<dbReference type="Proteomes" id="UP000176700">
    <property type="component" value="Unassembled WGS sequence"/>
</dbReference>
<dbReference type="AlphaFoldDB" id="A0A1G2FYN9"/>
<keyword evidence="1" id="KW-0472">Membrane</keyword>
<protein>
    <recommendedName>
        <fullName evidence="4">General secretion pathway GspH domain-containing protein</fullName>
    </recommendedName>
</protein>
<sequence length="146" mass="15695">MSKGFSLSELIIVIGILLIVGVTVIPVYSNIFVLSQLDESAVAVLQALRTAKTYAIYRKNNAAYGVKFISPTLTMYQGLSYLSRDSTKDRVIELEDVIAVTTTFADDDVHFETTSGMTSGGIITLLHQSGASQTISVSAQGIAQIE</sequence>
<feature type="transmembrane region" description="Helical" evidence="1">
    <location>
        <begin position="7"/>
        <end position="28"/>
    </location>
</feature>
<dbReference type="Gene3D" id="3.30.700.10">
    <property type="entry name" value="Glycoprotein, Type 4 Pilin"/>
    <property type="match status" value="1"/>
</dbReference>
<reference evidence="2 3" key="1">
    <citation type="journal article" date="2016" name="Nat. Commun.">
        <title>Thousands of microbial genomes shed light on interconnected biogeochemical processes in an aquifer system.</title>
        <authorList>
            <person name="Anantharaman K."/>
            <person name="Brown C.T."/>
            <person name="Hug L.A."/>
            <person name="Sharon I."/>
            <person name="Castelle C.J."/>
            <person name="Probst A.J."/>
            <person name="Thomas B.C."/>
            <person name="Singh A."/>
            <person name="Wilkins M.J."/>
            <person name="Karaoz U."/>
            <person name="Brodie E.L."/>
            <person name="Williams K.H."/>
            <person name="Hubbard S.S."/>
            <person name="Banfield J.F."/>
        </authorList>
    </citation>
    <scope>NUCLEOTIDE SEQUENCE [LARGE SCALE GENOMIC DNA]</scope>
</reference>
<comment type="caution">
    <text evidence="2">The sequence shown here is derived from an EMBL/GenBank/DDBJ whole genome shotgun (WGS) entry which is preliminary data.</text>
</comment>
<proteinExistence type="predicted"/>
<dbReference type="InterPro" id="IPR045584">
    <property type="entry name" value="Pilin-like"/>
</dbReference>
<keyword evidence="1" id="KW-1133">Transmembrane helix</keyword>